<dbReference type="GeneID" id="75065146"/>
<comment type="cofactor">
    <cofactor evidence="10">
        <name>Mg(2+)</name>
        <dbReference type="ChEBI" id="CHEBI:18420"/>
    </cofactor>
    <text evidence="10">Binds 1 Mg(2+) ion per subunit.</text>
</comment>
<sequence>MFFDYFSYYVNMQRIIFATKNRGKSQEAASILNGRFDLIDLNHLSNIPEIVENGSSFLENAEIKAKTTAQLYPNDLVMAEDTGLCIDALNGRPGIYSARYAGDHNDQANVEKVLKELKGLPTEKRSAHFTTIIVLLGLKKEIIAKGISEGTILDHQEGLDGFGYDPIFYSHDLGKSFGQASEKEKDSISHRAKALKDLISQIKA</sequence>
<evidence type="ECO:0000256" key="3">
    <source>
        <dbReference type="ARBA" id="ARBA00022723"/>
    </source>
</evidence>
<dbReference type="PANTHER" id="PTHR11067">
    <property type="entry name" value="INOSINE TRIPHOSPHATE PYROPHOSPHATASE/HAM1 PROTEIN"/>
    <property type="match status" value="1"/>
</dbReference>
<keyword evidence="6 10" id="KW-0460">Magnesium</keyword>
<organism evidence="12 13">
    <name type="scientific">Oenococcus oeni</name>
    <name type="common">Leuconostoc oenos</name>
    <dbReference type="NCBI Taxonomy" id="1247"/>
    <lineage>
        <taxon>Bacteria</taxon>
        <taxon>Bacillati</taxon>
        <taxon>Bacillota</taxon>
        <taxon>Bacilli</taxon>
        <taxon>Lactobacillales</taxon>
        <taxon>Lactobacillaceae</taxon>
        <taxon>Oenococcus</taxon>
    </lineage>
</organism>
<keyword evidence="4 10" id="KW-0547">Nucleotide-binding</keyword>
<feature type="binding site" evidence="10">
    <location>
        <position position="82"/>
    </location>
    <ligand>
        <name>substrate</name>
    </ligand>
</feature>
<dbReference type="FunFam" id="3.90.950.10:FF:000001">
    <property type="entry name" value="dITP/XTP pyrophosphatase"/>
    <property type="match status" value="1"/>
</dbReference>
<dbReference type="GO" id="GO:0009117">
    <property type="term" value="P:nucleotide metabolic process"/>
    <property type="evidence" value="ECO:0007669"/>
    <property type="project" value="UniProtKB-KW"/>
</dbReference>
<dbReference type="PANTHER" id="PTHR11067:SF9">
    <property type="entry name" value="INOSINE TRIPHOSPHATE PYROPHOSPHATASE"/>
    <property type="match status" value="1"/>
</dbReference>
<comment type="catalytic activity">
    <reaction evidence="8 10">
        <text>dITP + H2O = dIMP + diphosphate + H(+)</text>
        <dbReference type="Rhea" id="RHEA:28342"/>
        <dbReference type="ChEBI" id="CHEBI:15377"/>
        <dbReference type="ChEBI" id="CHEBI:15378"/>
        <dbReference type="ChEBI" id="CHEBI:33019"/>
        <dbReference type="ChEBI" id="CHEBI:61194"/>
        <dbReference type="ChEBI" id="CHEBI:61382"/>
        <dbReference type="EC" id="3.6.1.66"/>
    </reaction>
</comment>
<feature type="binding site" evidence="10">
    <location>
        <position position="81"/>
    </location>
    <ligand>
        <name>Mg(2+)</name>
        <dbReference type="ChEBI" id="CHEBI:18420"/>
    </ligand>
</feature>
<keyword evidence="3 10" id="KW-0479">Metal-binding</keyword>
<evidence type="ECO:0000256" key="5">
    <source>
        <dbReference type="ARBA" id="ARBA00022801"/>
    </source>
</evidence>
<dbReference type="CDD" id="cd00515">
    <property type="entry name" value="HAM1"/>
    <property type="match status" value="1"/>
</dbReference>
<feature type="active site" description="Proton acceptor" evidence="10">
    <location>
        <position position="81"/>
    </location>
</feature>
<reference evidence="12" key="1">
    <citation type="submission" date="2019-10" db="EMBL/GenBank/DDBJ databases">
        <title>Malate fermentation in French cider.</title>
        <authorList>
            <person name="Cousin F.J."/>
            <person name="Medina Fernandez S."/>
            <person name="Misery B."/>
            <person name="Laplace J.-M."/>
            <person name="Cretenet M."/>
        </authorList>
    </citation>
    <scope>NUCLEOTIDE SEQUENCE</scope>
    <source>
        <strain evidence="12">UCMA15129</strain>
    </source>
</reference>
<evidence type="ECO:0000256" key="7">
    <source>
        <dbReference type="ARBA" id="ARBA00023080"/>
    </source>
</evidence>
<dbReference type="HAMAP" id="MF_01405">
    <property type="entry name" value="Non_canon_purine_NTPase"/>
    <property type="match status" value="1"/>
</dbReference>
<proteinExistence type="inferred from homology"/>
<feature type="binding site" evidence="10">
    <location>
        <begin position="19"/>
        <end position="24"/>
    </location>
    <ligand>
        <name>substrate</name>
    </ligand>
</feature>
<accession>A0AAJ2U922</accession>
<dbReference type="GO" id="GO:0005829">
    <property type="term" value="C:cytosol"/>
    <property type="evidence" value="ECO:0007669"/>
    <property type="project" value="TreeGrafter"/>
</dbReference>
<dbReference type="InterPro" id="IPR029001">
    <property type="entry name" value="ITPase-like_fam"/>
</dbReference>
<feature type="binding site" evidence="10">
    <location>
        <begin position="190"/>
        <end position="191"/>
    </location>
    <ligand>
        <name>substrate</name>
    </ligand>
</feature>
<protein>
    <recommendedName>
        <fullName evidence="10">dITP/XTP pyrophosphatase</fullName>
        <ecNumber evidence="10">3.6.1.66</ecNumber>
    </recommendedName>
    <alternativeName>
        <fullName evidence="10">Non-canonical purine NTP pyrophosphatase</fullName>
    </alternativeName>
    <alternativeName>
        <fullName evidence="10">Non-standard purine NTP pyrophosphatase</fullName>
    </alternativeName>
    <alternativeName>
        <fullName evidence="10">Nucleoside-triphosphate diphosphatase</fullName>
    </alternativeName>
    <alternativeName>
        <fullName evidence="10">Nucleoside-triphosphate pyrophosphatase</fullName>
        <shortName evidence="10">NTPase</shortName>
    </alternativeName>
</protein>
<dbReference type="Proteomes" id="UP001281024">
    <property type="component" value="Unassembled WGS sequence"/>
</dbReference>
<dbReference type="GO" id="GO:0036220">
    <property type="term" value="F:ITP diphosphatase activity"/>
    <property type="evidence" value="ECO:0007669"/>
    <property type="project" value="UniProtKB-UniRule"/>
</dbReference>
<evidence type="ECO:0000256" key="10">
    <source>
        <dbReference type="HAMAP-Rule" id="MF_01405"/>
    </source>
</evidence>
<dbReference type="InterPro" id="IPR002637">
    <property type="entry name" value="RdgB/HAM1"/>
</dbReference>
<evidence type="ECO:0000256" key="11">
    <source>
        <dbReference type="RuleBase" id="RU003781"/>
    </source>
</evidence>
<evidence type="ECO:0000256" key="9">
    <source>
        <dbReference type="ARBA" id="ARBA00052017"/>
    </source>
</evidence>
<evidence type="ECO:0000256" key="6">
    <source>
        <dbReference type="ARBA" id="ARBA00022842"/>
    </source>
</evidence>
<dbReference type="GO" id="GO:0035870">
    <property type="term" value="F:dITP diphosphatase activity"/>
    <property type="evidence" value="ECO:0007669"/>
    <property type="project" value="UniProtKB-UniRule"/>
</dbReference>
<feature type="binding site" evidence="10">
    <location>
        <begin position="162"/>
        <end position="165"/>
    </location>
    <ligand>
        <name>substrate</name>
    </ligand>
</feature>
<keyword evidence="5 10" id="KW-0378">Hydrolase</keyword>
<evidence type="ECO:0000256" key="2">
    <source>
        <dbReference type="ARBA" id="ARBA00011738"/>
    </source>
</evidence>
<comment type="catalytic activity">
    <reaction evidence="10">
        <text>ITP + H2O = IMP + diphosphate + H(+)</text>
        <dbReference type="Rhea" id="RHEA:29399"/>
        <dbReference type="ChEBI" id="CHEBI:15377"/>
        <dbReference type="ChEBI" id="CHEBI:15378"/>
        <dbReference type="ChEBI" id="CHEBI:33019"/>
        <dbReference type="ChEBI" id="CHEBI:58053"/>
        <dbReference type="ChEBI" id="CHEBI:61402"/>
        <dbReference type="EC" id="3.6.1.66"/>
    </reaction>
</comment>
<dbReference type="GO" id="GO:0036222">
    <property type="term" value="F:XTP diphosphatase activity"/>
    <property type="evidence" value="ECO:0007669"/>
    <property type="project" value="UniProtKB-UniRule"/>
</dbReference>
<name>A0AAJ2U922_OENOE</name>
<dbReference type="GO" id="GO:0000166">
    <property type="term" value="F:nucleotide binding"/>
    <property type="evidence" value="ECO:0007669"/>
    <property type="project" value="UniProtKB-KW"/>
</dbReference>
<dbReference type="GO" id="GO:0017111">
    <property type="term" value="F:ribonucleoside triphosphate phosphatase activity"/>
    <property type="evidence" value="ECO:0007669"/>
    <property type="project" value="InterPro"/>
</dbReference>
<comment type="caution">
    <text evidence="12">The sequence shown here is derived from an EMBL/GenBank/DDBJ whole genome shotgun (WGS) entry which is preliminary data.</text>
</comment>
<dbReference type="EMBL" id="WERV01000003">
    <property type="protein sequence ID" value="MDV7715128.1"/>
    <property type="molecule type" value="Genomic_DNA"/>
</dbReference>
<feature type="binding site" evidence="10">
    <location>
        <position position="185"/>
    </location>
    <ligand>
        <name>substrate</name>
    </ligand>
</feature>
<evidence type="ECO:0000313" key="13">
    <source>
        <dbReference type="Proteomes" id="UP001281024"/>
    </source>
</evidence>
<keyword evidence="7 10" id="KW-0546">Nucleotide metabolism</keyword>
<dbReference type="SUPFAM" id="SSF52972">
    <property type="entry name" value="ITPase-like"/>
    <property type="match status" value="1"/>
</dbReference>
<dbReference type="RefSeq" id="WP_002818142.1">
    <property type="nucleotide sequence ID" value="NZ_CP027431.1"/>
</dbReference>
<comment type="caution">
    <text evidence="10">Lacks conserved residue(s) required for the propagation of feature annotation.</text>
</comment>
<evidence type="ECO:0000313" key="12">
    <source>
        <dbReference type="EMBL" id="MDV7715128.1"/>
    </source>
</evidence>
<dbReference type="Pfam" id="PF01725">
    <property type="entry name" value="Ham1p_like"/>
    <property type="match status" value="1"/>
</dbReference>
<dbReference type="InterPro" id="IPR020922">
    <property type="entry name" value="dITP/XTP_pyrophosphatase"/>
</dbReference>
<dbReference type="NCBIfam" id="TIGR00042">
    <property type="entry name" value="RdgB/HAM1 family non-canonical purine NTP pyrophosphatase"/>
    <property type="match status" value="1"/>
</dbReference>
<dbReference type="GO" id="GO:0009146">
    <property type="term" value="P:purine nucleoside triphosphate catabolic process"/>
    <property type="evidence" value="ECO:0007669"/>
    <property type="project" value="UniProtKB-UniRule"/>
</dbReference>
<evidence type="ECO:0000256" key="4">
    <source>
        <dbReference type="ARBA" id="ARBA00022741"/>
    </source>
</evidence>
<dbReference type="EC" id="3.6.1.66" evidence="10"/>
<gene>
    <name evidence="12" type="primary">rdgB</name>
    <name evidence="12" type="ORF">GA838_05030</name>
</gene>
<dbReference type="Gene3D" id="3.90.950.10">
    <property type="match status" value="1"/>
</dbReference>
<evidence type="ECO:0000256" key="1">
    <source>
        <dbReference type="ARBA" id="ARBA00008023"/>
    </source>
</evidence>
<comment type="catalytic activity">
    <reaction evidence="9 10">
        <text>XTP + H2O = XMP + diphosphate + H(+)</text>
        <dbReference type="Rhea" id="RHEA:28610"/>
        <dbReference type="ChEBI" id="CHEBI:15377"/>
        <dbReference type="ChEBI" id="CHEBI:15378"/>
        <dbReference type="ChEBI" id="CHEBI:33019"/>
        <dbReference type="ChEBI" id="CHEBI:57464"/>
        <dbReference type="ChEBI" id="CHEBI:61314"/>
        <dbReference type="EC" id="3.6.1.66"/>
    </reaction>
</comment>
<comment type="similarity">
    <text evidence="1 10 11">Belongs to the HAM1 NTPase family.</text>
</comment>
<dbReference type="AlphaFoldDB" id="A0AAJ2U922"/>
<evidence type="ECO:0000256" key="8">
    <source>
        <dbReference type="ARBA" id="ARBA00051875"/>
    </source>
</evidence>
<comment type="function">
    <text evidence="10">Pyrophosphatase that catalyzes the hydrolysis of nucleoside triphosphates to their monophosphate derivatives, with a high preference for the non-canonical purine nucleotides XTP (xanthosine triphosphate), dITP (deoxyinosine triphosphate) and ITP. Seems to function as a house-cleaning enzyme that removes non-canonical purine nucleotides from the nucleotide pool, thus preventing their incorporation into DNA/RNA and avoiding chromosomal lesions.</text>
</comment>
<comment type="subunit">
    <text evidence="2 10">Homodimer.</text>
</comment>
<dbReference type="GO" id="GO:0046872">
    <property type="term" value="F:metal ion binding"/>
    <property type="evidence" value="ECO:0007669"/>
    <property type="project" value="UniProtKB-KW"/>
</dbReference>